<feature type="transmembrane region" description="Helical" evidence="1">
    <location>
        <begin position="81"/>
        <end position="101"/>
    </location>
</feature>
<feature type="domain" description="MHYT" evidence="4">
    <location>
        <begin position="11"/>
        <end position="198"/>
    </location>
</feature>
<dbReference type="PROSITE" id="PS50887">
    <property type="entry name" value="GGDEF"/>
    <property type="match status" value="1"/>
</dbReference>
<protein>
    <submittedName>
        <fullName evidence="5">Diguanylate cyclase (GGDEF) domain-containing protein</fullName>
    </submittedName>
</protein>
<dbReference type="NCBIfam" id="TIGR00254">
    <property type="entry name" value="GGDEF"/>
    <property type="match status" value="1"/>
</dbReference>
<dbReference type="eggNOG" id="COG5001">
    <property type="taxonomic scope" value="Bacteria"/>
</dbReference>
<dbReference type="PANTHER" id="PTHR44757">
    <property type="entry name" value="DIGUANYLATE CYCLASE DGCP"/>
    <property type="match status" value="1"/>
</dbReference>
<feature type="transmembrane region" description="Helical" evidence="1">
    <location>
        <begin position="113"/>
        <end position="129"/>
    </location>
</feature>
<dbReference type="SMART" id="SM00052">
    <property type="entry name" value="EAL"/>
    <property type="match status" value="1"/>
</dbReference>
<keyword evidence="1" id="KW-0812">Transmembrane</keyword>
<evidence type="ECO:0000259" key="3">
    <source>
        <dbReference type="PROSITE" id="PS50887"/>
    </source>
</evidence>
<dbReference type="InterPro" id="IPR001633">
    <property type="entry name" value="EAL_dom"/>
</dbReference>
<dbReference type="AlphaFoldDB" id="K8P3W1"/>
<evidence type="ECO:0000313" key="6">
    <source>
        <dbReference type="Proteomes" id="UP000001096"/>
    </source>
</evidence>
<dbReference type="Gene3D" id="3.20.20.450">
    <property type="entry name" value="EAL domain"/>
    <property type="match status" value="1"/>
</dbReference>
<dbReference type="InterPro" id="IPR000160">
    <property type="entry name" value="GGDEF_dom"/>
</dbReference>
<dbReference type="HOGENOM" id="CLU_000445_70_49_5"/>
<dbReference type="Pfam" id="PF00990">
    <property type="entry name" value="GGDEF"/>
    <property type="match status" value="1"/>
</dbReference>
<sequence length="696" mass="75285">MSNYSNLLFVYHHGLIFIAAAVCLFGTWVGMRHFARARATEGATRYGWLFMASLGTGAALWASIFISILSQAPLLPSGFDLAPVAGALLIAIVSCALGFEIGSRKRPSLAPELGGMVVGAGILAMHYVGLKGWHVAGTVTWNWFGIAISIIFGLGLGALSVNRANRPVTRYCRHGAAVVMTFLVCVMHYTLLASHHFIADSAVPLPPNLVSAHTLAIGVVGAVLLVIGSGFSSYIIDLRSRTEAAERIYQLSFNDTMTGLPNRVAFNERLAFDVSDAHEKAHKLAAFSIDIDGFKDVNDVFGHSVGDLVLIEVAERIRRILQPGEFLARQGGDEFLALQMSGNQPVTAQQFAERISAALREPFNAKGTPVKLTASIGYAIFPTDTPERDQLLSNAKLAMHRCKITQRGTIGRYDQRMDEPARDRRALARDLHSAIEGNELHLCYQLQTSLADGSIRGAEALMRWTHPTRGVVSPGEFIPLAEESELIIPMGIWALRTACRDAAEGKVPGVVAVNLSPVQLKQPDLVETIHTILLETGLSPSRLEVEITESSLMKDQTSAMHVLRRLKGMGVAVAMDDFGTGYSSLATLHAFPFDKIKLDQSFVRKIPENMSAVAIVRTVLALGKSLGIPVLAEGIETEEQLRFLAREGCDEGQGYLMARPVEAGKLADAIAAIERRTAQHVDFDDALSRSGSIAAA</sequence>
<dbReference type="InterPro" id="IPR052155">
    <property type="entry name" value="Biofilm_reg_signaling"/>
</dbReference>
<feature type="transmembrane region" description="Helical" evidence="1">
    <location>
        <begin position="12"/>
        <end position="34"/>
    </location>
</feature>
<evidence type="ECO:0000259" key="4">
    <source>
        <dbReference type="PROSITE" id="PS50924"/>
    </source>
</evidence>
<reference evidence="5 6" key="1">
    <citation type="submission" date="2012-04" db="EMBL/GenBank/DDBJ databases">
        <title>The Genome Sequence of Afipia broomeae ATCC 49717.</title>
        <authorList>
            <consortium name="The Broad Institute Genome Sequencing Platform"/>
            <person name="Earl A."/>
            <person name="Ward D."/>
            <person name="Feldgarden M."/>
            <person name="Gevers D."/>
            <person name="Huys G."/>
            <person name="Walker B."/>
            <person name="Young S.K."/>
            <person name="Zeng Q."/>
            <person name="Gargeya S."/>
            <person name="Fitzgerald M."/>
            <person name="Haas B."/>
            <person name="Abouelleil A."/>
            <person name="Alvarado L."/>
            <person name="Arachchi H.M."/>
            <person name="Berlin A."/>
            <person name="Chapman S.B."/>
            <person name="Goldberg J."/>
            <person name="Griggs A."/>
            <person name="Gujja S."/>
            <person name="Hansen M."/>
            <person name="Howarth C."/>
            <person name="Imamovic A."/>
            <person name="Larimer J."/>
            <person name="McCowen C."/>
            <person name="Montmayeur A."/>
            <person name="Murphy C."/>
            <person name="Neiman D."/>
            <person name="Pearson M."/>
            <person name="Priest M."/>
            <person name="Roberts A."/>
            <person name="Saif S."/>
            <person name="Shea T."/>
            <person name="Sisk P."/>
            <person name="Sykes S."/>
            <person name="Wortman J."/>
            <person name="Nusbaum C."/>
            <person name="Birren B."/>
        </authorList>
    </citation>
    <scope>NUCLEOTIDE SEQUENCE [LARGE SCALE GENOMIC DNA]</scope>
    <source>
        <strain evidence="5 6">ATCC 49717</strain>
    </source>
</reference>
<dbReference type="InterPro" id="IPR043128">
    <property type="entry name" value="Rev_trsase/Diguanyl_cyclase"/>
</dbReference>
<dbReference type="SMART" id="SM00267">
    <property type="entry name" value="GGDEF"/>
    <property type="match status" value="1"/>
</dbReference>
<dbReference type="GO" id="GO:0016020">
    <property type="term" value="C:membrane"/>
    <property type="evidence" value="ECO:0007669"/>
    <property type="project" value="UniProtKB-UniRule"/>
</dbReference>
<dbReference type="PATRIC" id="fig|883078.3.peg.2661"/>
<gene>
    <name evidence="5" type="ORF">HMPREF9695_02584</name>
</gene>
<feature type="transmembrane region" description="Helical" evidence="1">
    <location>
        <begin position="46"/>
        <end position="69"/>
    </location>
</feature>
<dbReference type="PANTHER" id="PTHR44757:SF2">
    <property type="entry name" value="BIOFILM ARCHITECTURE MAINTENANCE PROTEIN MBAA"/>
    <property type="match status" value="1"/>
</dbReference>
<name>K8P3W1_9BRAD</name>
<dbReference type="Pfam" id="PF03707">
    <property type="entry name" value="MHYT"/>
    <property type="match status" value="1"/>
</dbReference>
<dbReference type="Gene3D" id="3.30.70.270">
    <property type="match status" value="1"/>
</dbReference>
<dbReference type="PROSITE" id="PS50883">
    <property type="entry name" value="EAL"/>
    <property type="match status" value="1"/>
</dbReference>
<dbReference type="RefSeq" id="WP_006021282.1">
    <property type="nucleotide sequence ID" value="NZ_KB375283.1"/>
</dbReference>
<feature type="domain" description="GGDEF" evidence="3">
    <location>
        <begin position="282"/>
        <end position="415"/>
    </location>
</feature>
<evidence type="ECO:0000256" key="1">
    <source>
        <dbReference type="PROSITE-ProRule" id="PRU00244"/>
    </source>
</evidence>
<dbReference type="SUPFAM" id="SSF141868">
    <property type="entry name" value="EAL domain-like"/>
    <property type="match status" value="1"/>
</dbReference>
<dbReference type="PROSITE" id="PS50924">
    <property type="entry name" value="MHYT"/>
    <property type="match status" value="1"/>
</dbReference>
<dbReference type="InterPro" id="IPR029787">
    <property type="entry name" value="Nucleotide_cyclase"/>
</dbReference>
<accession>K8P3W1</accession>
<dbReference type="InterPro" id="IPR005330">
    <property type="entry name" value="MHYT_dom"/>
</dbReference>
<evidence type="ECO:0000259" key="2">
    <source>
        <dbReference type="PROSITE" id="PS50883"/>
    </source>
</evidence>
<dbReference type="InterPro" id="IPR035919">
    <property type="entry name" value="EAL_sf"/>
</dbReference>
<dbReference type="EMBL" id="AGWX01000004">
    <property type="protein sequence ID" value="EKS36166.1"/>
    <property type="molecule type" value="Genomic_DNA"/>
</dbReference>
<dbReference type="CDD" id="cd01948">
    <property type="entry name" value="EAL"/>
    <property type="match status" value="1"/>
</dbReference>
<organism evidence="5 6">
    <name type="scientific">Afipia broomeae ATCC 49717</name>
    <dbReference type="NCBI Taxonomy" id="883078"/>
    <lineage>
        <taxon>Bacteria</taxon>
        <taxon>Pseudomonadati</taxon>
        <taxon>Pseudomonadota</taxon>
        <taxon>Alphaproteobacteria</taxon>
        <taxon>Hyphomicrobiales</taxon>
        <taxon>Nitrobacteraceae</taxon>
        <taxon>Afipia</taxon>
    </lineage>
</organism>
<feature type="transmembrane region" description="Helical" evidence="1">
    <location>
        <begin position="212"/>
        <end position="236"/>
    </location>
</feature>
<evidence type="ECO:0000313" key="5">
    <source>
        <dbReference type="EMBL" id="EKS36166.1"/>
    </source>
</evidence>
<comment type="caution">
    <text evidence="5">The sequence shown here is derived from an EMBL/GenBank/DDBJ whole genome shotgun (WGS) entry which is preliminary data.</text>
</comment>
<dbReference type="Proteomes" id="UP000001096">
    <property type="component" value="Unassembled WGS sequence"/>
</dbReference>
<dbReference type="SUPFAM" id="SSF55073">
    <property type="entry name" value="Nucleotide cyclase"/>
    <property type="match status" value="1"/>
</dbReference>
<proteinExistence type="predicted"/>
<keyword evidence="6" id="KW-1185">Reference proteome</keyword>
<feature type="domain" description="EAL" evidence="2">
    <location>
        <begin position="424"/>
        <end position="674"/>
    </location>
</feature>
<dbReference type="Pfam" id="PF00563">
    <property type="entry name" value="EAL"/>
    <property type="match status" value="1"/>
</dbReference>
<keyword evidence="1" id="KW-0472">Membrane</keyword>
<keyword evidence="1" id="KW-1133">Transmembrane helix</keyword>
<dbReference type="CDD" id="cd01949">
    <property type="entry name" value="GGDEF"/>
    <property type="match status" value="1"/>
</dbReference>
<feature type="transmembrane region" description="Helical" evidence="1">
    <location>
        <begin position="141"/>
        <end position="159"/>
    </location>
</feature>
<feature type="transmembrane region" description="Helical" evidence="1">
    <location>
        <begin position="171"/>
        <end position="192"/>
    </location>
</feature>